<organism evidence="1 2">
    <name type="scientific">Cohnella faecalis</name>
    <dbReference type="NCBI Taxonomy" id="2315694"/>
    <lineage>
        <taxon>Bacteria</taxon>
        <taxon>Bacillati</taxon>
        <taxon>Bacillota</taxon>
        <taxon>Bacilli</taxon>
        <taxon>Bacillales</taxon>
        <taxon>Paenibacillaceae</taxon>
        <taxon>Cohnella</taxon>
    </lineage>
</organism>
<sequence>MRSFHLFDGLLHRLVAILRVLGRLLSDGCHRSRPISDRPDAVANLNRDFGASLHSFRWESAPAASSRIESAIWSAPDAACSN</sequence>
<protein>
    <submittedName>
        <fullName evidence="1">Uncharacterized protein</fullName>
    </submittedName>
</protein>
<gene>
    <name evidence="1" type="ORF">D3H35_05855</name>
</gene>
<proteinExistence type="predicted"/>
<dbReference type="Proteomes" id="UP000266340">
    <property type="component" value="Unassembled WGS sequence"/>
</dbReference>
<reference evidence="1 2" key="1">
    <citation type="submission" date="2018-09" db="EMBL/GenBank/DDBJ databases">
        <title>Cohnella cavernae sp. nov., isolated from a karst cave.</title>
        <authorList>
            <person name="Zhu H."/>
        </authorList>
    </citation>
    <scope>NUCLEOTIDE SEQUENCE [LARGE SCALE GENOMIC DNA]</scope>
    <source>
        <strain evidence="1 2">K2E09-144</strain>
    </source>
</reference>
<comment type="caution">
    <text evidence="1">The sequence shown here is derived from an EMBL/GenBank/DDBJ whole genome shotgun (WGS) entry which is preliminary data.</text>
</comment>
<dbReference type="EMBL" id="QXJM01000026">
    <property type="protein sequence ID" value="RIE04527.1"/>
    <property type="molecule type" value="Genomic_DNA"/>
</dbReference>
<name>A0A398CXL6_9BACL</name>
<evidence type="ECO:0000313" key="1">
    <source>
        <dbReference type="EMBL" id="RIE04527.1"/>
    </source>
</evidence>
<keyword evidence="2" id="KW-1185">Reference proteome</keyword>
<dbReference type="AlphaFoldDB" id="A0A398CXL6"/>
<evidence type="ECO:0000313" key="2">
    <source>
        <dbReference type="Proteomes" id="UP000266340"/>
    </source>
</evidence>
<accession>A0A398CXL6</accession>